<dbReference type="Pfam" id="PF16976">
    <property type="entry name" value="RcpC"/>
    <property type="match status" value="1"/>
</dbReference>
<name>A0ABV8INF4_9ACTN</name>
<evidence type="ECO:0000313" key="3">
    <source>
        <dbReference type="EMBL" id="MFC4064512.1"/>
    </source>
</evidence>
<evidence type="ECO:0000256" key="1">
    <source>
        <dbReference type="SAM" id="MobiDB-lite"/>
    </source>
</evidence>
<comment type="caution">
    <text evidence="3">The sequence shown here is derived from an EMBL/GenBank/DDBJ whole genome shotgun (WGS) entry which is preliminary data.</text>
</comment>
<gene>
    <name evidence="3" type="ORF">ACFO0C_06195</name>
</gene>
<reference evidence="4" key="1">
    <citation type="journal article" date="2019" name="Int. J. Syst. Evol. Microbiol.">
        <title>The Global Catalogue of Microorganisms (GCM) 10K type strain sequencing project: providing services to taxonomists for standard genome sequencing and annotation.</title>
        <authorList>
            <consortium name="The Broad Institute Genomics Platform"/>
            <consortium name="The Broad Institute Genome Sequencing Center for Infectious Disease"/>
            <person name="Wu L."/>
            <person name="Ma J."/>
        </authorList>
    </citation>
    <scope>NUCLEOTIDE SEQUENCE [LARGE SCALE GENOMIC DNA]</scope>
    <source>
        <strain evidence="4">TBRC 5832</strain>
    </source>
</reference>
<dbReference type="EMBL" id="JBHSBL010000005">
    <property type="protein sequence ID" value="MFC4064512.1"/>
    <property type="molecule type" value="Genomic_DNA"/>
</dbReference>
<accession>A0ABV8INF4</accession>
<organism evidence="3 4">
    <name type="scientific">Actinoplanes subglobosus</name>
    <dbReference type="NCBI Taxonomy" id="1547892"/>
    <lineage>
        <taxon>Bacteria</taxon>
        <taxon>Bacillati</taxon>
        <taxon>Actinomycetota</taxon>
        <taxon>Actinomycetes</taxon>
        <taxon>Micromonosporales</taxon>
        <taxon>Micromonosporaceae</taxon>
        <taxon>Actinoplanes</taxon>
    </lineage>
</organism>
<feature type="region of interest" description="Disordered" evidence="1">
    <location>
        <begin position="181"/>
        <end position="208"/>
    </location>
</feature>
<keyword evidence="4" id="KW-1185">Reference proteome</keyword>
<dbReference type="RefSeq" id="WP_378065533.1">
    <property type="nucleotide sequence ID" value="NZ_JBHSBL010000005.1"/>
</dbReference>
<proteinExistence type="predicted"/>
<evidence type="ECO:0000259" key="2">
    <source>
        <dbReference type="Pfam" id="PF16976"/>
    </source>
</evidence>
<dbReference type="InterPro" id="IPR031571">
    <property type="entry name" value="RcpC_dom"/>
</dbReference>
<sequence length="261" mass="27119">MRRRVLILLAALLLAVISGISLLSYVRGADRRAVQGKQGVWVLIATRHIPADTSGADVAKLTESILVPAETVPTGALTGWDSSLDGLRLTAPLEASQLLLRPLFQTPVPSASPSRRLTVPPDRLAVTVALSIAPQVAGDVTTGDEVTVYASCPLQPRDSDPPPQTRALLPRTEIIAIGEAPEPAAGPASPGPSASHQREIIGTTGGGQATTGERYVVTLAVGAKDAQRLVHASRYCALHLAMLGATVKVTPGDGVDTDGLY</sequence>
<feature type="domain" description="Flp pilus assembly protein RcpC/CpaB" evidence="2">
    <location>
        <begin position="118"/>
        <end position="242"/>
    </location>
</feature>
<protein>
    <submittedName>
        <fullName evidence="3">RcpC/CpaB family pilus assembly protein</fullName>
    </submittedName>
</protein>
<feature type="compositionally biased region" description="Low complexity" evidence="1">
    <location>
        <begin position="181"/>
        <end position="195"/>
    </location>
</feature>
<evidence type="ECO:0000313" key="4">
    <source>
        <dbReference type="Proteomes" id="UP001595867"/>
    </source>
</evidence>
<dbReference type="Proteomes" id="UP001595867">
    <property type="component" value="Unassembled WGS sequence"/>
</dbReference>